<reference evidence="1 2" key="1">
    <citation type="submission" date="2019-08" db="EMBL/GenBank/DDBJ databases">
        <title>Deep-cultivation of Planctomycetes and their phenomic and genomic characterization uncovers novel biology.</title>
        <authorList>
            <person name="Wiegand S."/>
            <person name="Jogler M."/>
            <person name="Boedeker C."/>
            <person name="Pinto D."/>
            <person name="Vollmers J."/>
            <person name="Rivas-Marin E."/>
            <person name="Kohn T."/>
            <person name="Peeters S.H."/>
            <person name="Heuer A."/>
            <person name="Rast P."/>
            <person name="Oberbeckmann S."/>
            <person name="Bunk B."/>
            <person name="Jeske O."/>
            <person name="Meyerdierks A."/>
            <person name="Storesund J.E."/>
            <person name="Kallscheuer N."/>
            <person name="Luecker S."/>
            <person name="Lage O.M."/>
            <person name="Pohl T."/>
            <person name="Merkel B.J."/>
            <person name="Hornburger P."/>
            <person name="Mueller R.-W."/>
            <person name="Bruemmer F."/>
            <person name="Labrenz M."/>
            <person name="Spormann A.M."/>
            <person name="Op den Camp H."/>
            <person name="Overmann J."/>
            <person name="Amann R."/>
            <person name="Jetten M.S.M."/>
            <person name="Mascher T."/>
            <person name="Medema M.H."/>
            <person name="Devos D.P."/>
            <person name="Kaster A.-K."/>
            <person name="Ovreas L."/>
            <person name="Rohde M."/>
            <person name="Galperin M.Y."/>
            <person name="Jogler C."/>
        </authorList>
    </citation>
    <scope>NUCLEOTIDE SEQUENCE [LARGE SCALE GENOMIC DNA]</scope>
    <source>
        <strain evidence="1 2">DSM 8797</strain>
    </source>
</reference>
<name>A0ABX5YK96_9PLAN</name>
<dbReference type="EMBL" id="CP042910">
    <property type="protein sequence ID" value="QEG16079.1"/>
    <property type="molecule type" value="Genomic_DNA"/>
</dbReference>
<gene>
    <name evidence="1" type="ORF">GmarT_19400</name>
</gene>
<accession>A0ABX5YK96</accession>
<evidence type="ECO:0000313" key="2">
    <source>
        <dbReference type="Proteomes" id="UP000322887"/>
    </source>
</evidence>
<dbReference type="Proteomes" id="UP000322887">
    <property type="component" value="Chromosome"/>
</dbReference>
<evidence type="ECO:0000313" key="1">
    <source>
        <dbReference type="EMBL" id="QEG16079.1"/>
    </source>
</evidence>
<sequence length="83" mass="9265">MVKGLESALRRYTFAIKQYCQIRPQRGSNRFSKYTVYQRSELNHCRFSVVGDGGLPGDASAIGPAAVLPDDRVLPVSVHDCFF</sequence>
<proteinExistence type="predicted"/>
<keyword evidence="2" id="KW-1185">Reference proteome</keyword>
<protein>
    <submittedName>
        <fullName evidence="1">Uncharacterized protein</fullName>
    </submittedName>
</protein>
<organism evidence="1 2">
    <name type="scientific">Gimesia maris</name>
    <dbReference type="NCBI Taxonomy" id="122"/>
    <lineage>
        <taxon>Bacteria</taxon>
        <taxon>Pseudomonadati</taxon>
        <taxon>Planctomycetota</taxon>
        <taxon>Planctomycetia</taxon>
        <taxon>Planctomycetales</taxon>
        <taxon>Planctomycetaceae</taxon>
        <taxon>Gimesia</taxon>
    </lineage>
</organism>